<evidence type="ECO:0000313" key="1">
    <source>
        <dbReference type="EMBL" id="MST81579.1"/>
    </source>
</evidence>
<proteinExistence type="predicted"/>
<protein>
    <submittedName>
        <fullName evidence="1">N4-gp56 family major capsid protein</fullName>
    </submittedName>
</protein>
<comment type="caution">
    <text evidence="1">The sequence shown here is derived from an EMBL/GenBank/DDBJ whole genome shotgun (WGS) entry which is preliminary data.</text>
</comment>
<keyword evidence="2" id="KW-1185">Reference proteome</keyword>
<dbReference type="EMBL" id="VUMV01000002">
    <property type="protein sequence ID" value="MST81579.1"/>
    <property type="molecule type" value="Genomic_DNA"/>
</dbReference>
<reference evidence="1 2" key="1">
    <citation type="submission" date="2019-08" db="EMBL/GenBank/DDBJ databases">
        <title>In-depth cultivation of the pig gut microbiome towards novel bacterial diversity and tailored functional studies.</title>
        <authorList>
            <person name="Wylensek D."/>
            <person name="Hitch T.C.A."/>
            <person name="Clavel T."/>
        </authorList>
    </citation>
    <scope>NUCLEOTIDE SEQUENCE [LARGE SCALE GENOMIC DNA]</scope>
    <source>
        <strain evidence="1 2">Oil+RF-744-WCA-WT-13</strain>
    </source>
</reference>
<evidence type="ECO:0000313" key="2">
    <source>
        <dbReference type="Proteomes" id="UP000466864"/>
    </source>
</evidence>
<dbReference type="Pfam" id="PF25209">
    <property type="entry name" value="Phage_capsid_4"/>
    <property type="match status" value="1"/>
</dbReference>
<name>A0A7X2TMT9_9FIRM</name>
<organism evidence="1 2">
    <name type="scientific">Bilifractor porci</name>
    <dbReference type="NCBI Taxonomy" id="2606636"/>
    <lineage>
        <taxon>Bacteria</taxon>
        <taxon>Bacillati</taxon>
        <taxon>Bacillota</taxon>
        <taxon>Clostridia</taxon>
        <taxon>Lachnospirales</taxon>
        <taxon>Lachnospiraceae</taxon>
        <taxon>Bilifractor</taxon>
    </lineage>
</organism>
<dbReference type="NCBIfam" id="TIGR04387">
    <property type="entry name" value="capsid_maj_N4"/>
    <property type="match status" value="1"/>
</dbReference>
<sequence>MAAVDTTNGTYLSGLFDPEVIGDYINNKLTDAIKLSPLATVYSNLVGQPGDKIKLPYYNYIGTAAEVKEGQDIPIKKLTEQTKEVQIVKYGIGVQVTDEAVLSAYGDTIGQATYQIALSIGSGVDDALYTALAGATLKASNATAMSADVVADALTLFGEDIDGAKVLLTDPDGYGVLRKANGWIPGTEVGANMIMSGTVGMIHGCQVVVSNKMKGKKAAYIVKPGALAIYTKRDVLIETDRDIINKSTVITGDKHFATYLLDESKAISIPIGAGA</sequence>
<dbReference type="AlphaFoldDB" id="A0A7X2TMT9"/>
<accession>A0A7X2TMT9</accession>
<gene>
    <name evidence="1" type="ORF">FYJ60_04550</name>
</gene>
<dbReference type="Proteomes" id="UP000466864">
    <property type="component" value="Unassembled WGS sequence"/>
</dbReference>
<dbReference type="RefSeq" id="WP_154457379.1">
    <property type="nucleotide sequence ID" value="NZ_VUMV01000002.1"/>
</dbReference>
<dbReference type="SUPFAM" id="SSF56563">
    <property type="entry name" value="Major capsid protein gp5"/>
    <property type="match status" value="1"/>
</dbReference>